<reference evidence="3 4" key="1">
    <citation type="submission" date="2018-06" db="EMBL/GenBank/DDBJ databases">
        <title>Genomic Encyclopedia of Archaeal and Bacterial Type Strains, Phase II (KMG-II): from individual species to whole genera.</title>
        <authorList>
            <person name="Goeker M."/>
        </authorList>
    </citation>
    <scope>NUCLEOTIDE SEQUENCE [LARGE SCALE GENOMIC DNA]</scope>
    <source>
        <strain evidence="3 4">DSM 19830</strain>
    </source>
</reference>
<comment type="caution">
    <text evidence="3">The sequence shown here is derived from an EMBL/GenBank/DDBJ whole genome shotgun (WGS) entry which is preliminary data.</text>
</comment>
<gene>
    <name evidence="3" type="ORF">LV85_01533</name>
</gene>
<dbReference type="EMBL" id="QKZT01000005">
    <property type="protein sequence ID" value="PZX54193.1"/>
    <property type="molecule type" value="Genomic_DNA"/>
</dbReference>
<sequence>MIDSINSNMTERDTLVFDKAGKAVLDLCSEYFDLDDPKVTVLSTGNYFNLEVLPHSDYQGILNLSRLNDSRRVNKFLEVLNRRLVFEGVFIGCVQTYANRRKRLISKYVFPLNYCVYYVDTFFHRILPKLKLTQRLYFYLTKGKGRMLSRAEMFGRLYSCGFEILKQVEANNKLYFVAKKISEPSFDLHPTYGPLIKLKRIGKNGEIFKVYKLRTMYPYAEYLQDYVYKNNELDEGGKFKDDFRVSPLGKFLRKFWIDELPMFWNLIKGDMKLIGVRPLSKHYFSLYTPEVQEMRTRVKPGLVPPFYADMPKTLDDIILSEKKYLELYEKAPFSTDVNYFFKIFSNILVKGARSK</sequence>
<evidence type="ECO:0000256" key="1">
    <source>
        <dbReference type="ARBA" id="ARBA00006464"/>
    </source>
</evidence>
<comment type="similarity">
    <text evidence="1">Belongs to the bacterial sugar transferase family.</text>
</comment>
<keyword evidence="3" id="KW-0808">Transferase</keyword>
<dbReference type="Proteomes" id="UP000248882">
    <property type="component" value="Unassembled WGS sequence"/>
</dbReference>
<dbReference type="OrthoDB" id="9808602at2"/>
<dbReference type="RefSeq" id="WP_111317815.1">
    <property type="nucleotide sequence ID" value="NZ_QKZT01000005.1"/>
</dbReference>
<evidence type="ECO:0000313" key="4">
    <source>
        <dbReference type="Proteomes" id="UP000248882"/>
    </source>
</evidence>
<dbReference type="GO" id="GO:0016780">
    <property type="term" value="F:phosphotransferase activity, for other substituted phosphate groups"/>
    <property type="evidence" value="ECO:0007669"/>
    <property type="project" value="TreeGrafter"/>
</dbReference>
<keyword evidence="4" id="KW-1185">Reference proteome</keyword>
<organism evidence="3 4">
    <name type="scientific">Algoriphagus chordae</name>
    <dbReference type="NCBI Taxonomy" id="237019"/>
    <lineage>
        <taxon>Bacteria</taxon>
        <taxon>Pseudomonadati</taxon>
        <taxon>Bacteroidota</taxon>
        <taxon>Cytophagia</taxon>
        <taxon>Cytophagales</taxon>
        <taxon>Cyclobacteriaceae</taxon>
        <taxon>Algoriphagus</taxon>
    </lineage>
</organism>
<dbReference type="AlphaFoldDB" id="A0A2W7R066"/>
<dbReference type="InterPro" id="IPR003362">
    <property type="entry name" value="Bact_transf"/>
</dbReference>
<proteinExistence type="inferred from homology"/>
<feature type="domain" description="Bacterial sugar transferase" evidence="2">
    <location>
        <begin position="195"/>
        <end position="342"/>
    </location>
</feature>
<dbReference type="Pfam" id="PF02397">
    <property type="entry name" value="Bac_transf"/>
    <property type="match status" value="1"/>
</dbReference>
<evidence type="ECO:0000313" key="3">
    <source>
        <dbReference type="EMBL" id="PZX54193.1"/>
    </source>
</evidence>
<name>A0A2W7R066_9BACT</name>
<protein>
    <submittedName>
        <fullName evidence="3">Sugar transferase</fullName>
    </submittedName>
</protein>
<dbReference type="PANTHER" id="PTHR30576">
    <property type="entry name" value="COLANIC BIOSYNTHESIS UDP-GLUCOSE LIPID CARRIER TRANSFERASE"/>
    <property type="match status" value="1"/>
</dbReference>
<evidence type="ECO:0000259" key="2">
    <source>
        <dbReference type="Pfam" id="PF02397"/>
    </source>
</evidence>
<dbReference type="PANTHER" id="PTHR30576:SF0">
    <property type="entry name" value="UNDECAPRENYL-PHOSPHATE N-ACETYLGALACTOSAMINYL 1-PHOSPHATE TRANSFERASE-RELATED"/>
    <property type="match status" value="1"/>
</dbReference>
<accession>A0A2W7R066</accession>